<evidence type="ECO:0000313" key="2">
    <source>
        <dbReference type="Proteomes" id="UP000191931"/>
    </source>
</evidence>
<sequence length="439" mass="50188">MPKAFISFLGTNDYLNCRYELNKAPGDIVKYVQEDIVSRFCREWKSDDEIRIFTTSDAIKKNWEDNGHLNWNTKEIIKNPGLGKRLEKLKILPAVKRHDIPVGNSEEEIWQIFQIVFDTLREGEEIIFDITHGFRSIPMLFMVLIGYARLLKKISVDGIYYGAFEILGSKPQAEAIPETERIAPIFDLTSFEQLIEWTEATQSFVKNGSAREFAALAQKKLSPVLRDSRGQDIVATTINEIVKGIDKISSNLLVNRGVEIIQYDYERIKQKLNLLQSDDIFIRPLAPLMSVMEKKIDSFTKNDINNGFKAVDWCVDHGLYQQAITMLQENLITFILAGEGLDWGAENNRKAAASAIMIVANKNLNLDETDSNADLVKKLMENDVIRKFADEYERLRPIRNDVNHGGYLTEQNNKARSAASILDRFHQSYNNIMTMLAKP</sequence>
<proteinExistence type="predicted"/>
<organism evidence="1 2">
    <name type="scientific">Desulfamplus magnetovallimortis</name>
    <dbReference type="NCBI Taxonomy" id="1246637"/>
    <lineage>
        <taxon>Bacteria</taxon>
        <taxon>Pseudomonadati</taxon>
        <taxon>Thermodesulfobacteriota</taxon>
        <taxon>Desulfobacteria</taxon>
        <taxon>Desulfobacterales</taxon>
        <taxon>Desulfobacteraceae</taxon>
        <taxon>Desulfamplus</taxon>
    </lineage>
</organism>
<dbReference type="NCBIfam" id="TIGR02549">
    <property type="entry name" value="CRISPR_DxTHG"/>
    <property type="match status" value="1"/>
</dbReference>
<dbReference type="InterPro" id="IPR011742">
    <property type="entry name" value="CRISPR-assoc_prot_TM1812"/>
</dbReference>
<protein>
    <submittedName>
        <fullName evidence="1">CRISPR-associated protein, Csx2 family</fullName>
    </submittedName>
</protein>
<evidence type="ECO:0000313" key="1">
    <source>
        <dbReference type="EMBL" id="SLM28431.1"/>
    </source>
</evidence>
<name>A0A1W1H7H4_9BACT</name>
<keyword evidence="2" id="KW-1185">Reference proteome</keyword>
<dbReference type="InterPro" id="IPR013383">
    <property type="entry name" value="CRISPR-assoc_prot_DxTHG_CS"/>
</dbReference>
<dbReference type="EMBL" id="FWEV01000040">
    <property type="protein sequence ID" value="SLM28431.1"/>
    <property type="molecule type" value="Genomic_DNA"/>
</dbReference>
<dbReference type="NCBIfam" id="TIGR02221">
    <property type="entry name" value="cas_TM1812"/>
    <property type="match status" value="1"/>
</dbReference>
<dbReference type="AlphaFoldDB" id="A0A1W1H7H4"/>
<gene>
    <name evidence="1" type="ORF">MTBBW1_1340004</name>
</gene>
<dbReference type="Proteomes" id="UP000191931">
    <property type="component" value="Unassembled WGS sequence"/>
</dbReference>
<dbReference type="OrthoDB" id="9777703at2"/>
<dbReference type="SUPFAM" id="SSF160980">
    <property type="entry name" value="SSO1389-like"/>
    <property type="match status" value="1"/>
</dbReference>
<accession>A0A1W1H7H4</accession>
<reference evidence="1 2" key="1">
    <citation type="submission" date="2017-03" db="EMBL/GenBank/DDBJ databases">
        <authorList>
            <person name="Afonso C.L."/>
            <person name="Miller P.J."/>
            <person name="Scott M.A."/>
            <person name="Spackman E."/>
            <person name="Goraichik I."/>
            <person name="Dimitrov K.M."/>
            <person name="Suarez D.L."/>
            <person name="Swayne D.E."/>
        </authorList>
    </citation>
    <scope>NUCLEOTIDE SEQUENCE [LARGE SCALE GENOMIC DNA]</scope>
    <source>
        <strain evidence="1">PRJEB14757</strain>
    </source>
</reference>
<dbReference type="RefSeq" id="WP_080804751.1">
    <property type="nucleotide sequence ID" value="NZ_LT828548.1"/>
</dbReference>
<dbReference type="CDD" id="cd09732">
    <property type="entry name" value="Csx1_III-U"/>
    <property type="match status" value="1"/>
</dbReference>
<dbReference type="STRING" id="1246637.MTBBW1_1340004"/>